<dbReference type="AlphaFoldDB" id="A0A1G4B6J8"/>
<evidence type="ECO:0000313" key="3">
    <source>
        <dbReference type="Proteomes" id="UP000176998"/>
    </source>
</evidence>
<keyword evidence="1" id="KW-0732">Signal</keyword>
<dbReference type="Gene3D" id="3.50.50.60">
    <property type="entry name" value="FAD/NAD(P)-binding domain"/>
    <property type="match status" value="1"/>
</dbReference>
<dbReference type="InterPro" id="IPR050464">
    <property type="entry name" value="Zeta_carotene_desat/Oxidored"/>
</dbReference>
<accession>A0A1G4B6J8</accession>
<dbReference type="EMBL" id="MJBS01000063">
    <property type="protein sequence ID" value="OHE96956.1"/>
    <property type="molecule type" value="Genomic_DNA"/>
</dbReference>
<dbReference type="STRING" id="1209926.A0A1G4B6J8"/>
<dbReference type="Gene3D" id="1.10.405.20">
    <property type="match status" value="1"/>
</dbReference>
<dbReference type="PANTHER" id="PTHR42923:SF26">
    <property type="entry name" value="FMN REDUCTASE LOT6, PUTATIVE (AFU_ORTHOLOGUE AFUA_7G06600)-RELATED"/>
    <property type="match status" value="1"/>
</dbReference>
<dbReference type="GO" id="GO:0016491">
    <property type="term" value="F:oxidoreductase activity"/>
    <property type="evidence" value="ECO:0007669"/>
    <property type="project" value="TreeGrafter"/>
</dbReference>
<dbReference type="RefSeq" id="XP_022474112.1">
    <property type="nucleotide sequence ID" value="XM_022619376.1"/>
</dbReference>
<sequence>MKFSQLASPTWALLLSQAAAKPFAEATIDIDVDVAIIGGGSAGTYAAIQLKDAGASVAIVEKKEQNGGHANTYTNPRTKLPVNVGVAIFENREIVSNYFSRLNVSTIQANPVTGPRTVPVKAYDFSLGIAIPAQNASATAAQQQAVKAAAQAYSTNVLSKYTWLDEGFLLPERVPEELTIPFAEFAQKYNFTALLPIIVQLNWWTGDIATIPALYGIKGFGPGLFKSYFGEFILSANGDTRALYDAAAKDLGDSVLLNATVIEVKRNVKIDKETTAPVNVLVQQPGQPQKLIRARKLLIAIPPVLANVANYDLSAHERSLFSKLFSLGYWTGVATIPGMKNITLANVGVQTPFNQPVIPGSNSFGYSGSPGDFVFAVGFQEANHTAKETEAIIKKELATLAAIGAVPKDAAQNVTFPYVSDHSPYNNRCTPEEIKQGYYRKLLALEGERNTYWAGATFSGHNSALVWSFIEGTVLPALKKDLGL</sequence>
<dbReference type="SUPFAM" id="SSF51905">
    <property type="entry name" value="FAD/NAD(P)-binding domain"/>
    <property type="match status" value="1"/>
</dbReference>
<organism evidence="2 3">
    <name type="scientific">Colletotrichum orchidophilum</name>
    <dbReference type="NCBI Taxonomy" id="1209926"/>
    <lineage>
        <taxon>Eukaryota</taxon>
        <taxon>Fungi</taxon>
        <taxon>Dikarya</taxon>
        <taxon>Ascomycota</taxon>
        <taxon>Pezizomycotina</taxon>
        <taxon>Sordariomycetes</taxon>
        <taxon>Hypocreomycetidae</taxon>
        <taxon>Glomerellales</taxon>
        <taxon>Glomerellaceae</taxon>
        <taxon>Colletotrichum</taxon>
    </lineage>
</organism>
<dbReference type="Proteomes" id="UP000176998">
    <property type="component" value="Unassembled WGS sequence"/>
</dbReference>
<protein>
    <submittedName>
        <fullName evidence="2">Flavin-containing superfamily Amine oxidase</fullName>
    </submittedName>
</protein>
<dbReference type="Pfam" id="PF13450">
    <property type="entry name" value="NAD_binding_8"/>
    <property type="match status" value="1"/>
</dbReference>
<dbReference type="Gene3D" id="3.30.70.1990">
    <property type="match status" value="1"/>
</dbReference>
<feature type="chain" id="PRO_5009602525" evidence="1">
    <location>
        <begin position="21"/>
        <end position="484"/>
    </location>
</feature>
<dbReference type="PANTHER" id="PTHR42923">
    <property type="entry name" value="PROTOPORPHYRINOGEN OXIDASE"/>
    <property type="match status" value="1"/>
</dbReference>
<feature type="signal peptide" evidence="1">
    <location>
        <begin position="1"/>
        <end position="20"/>
    </location>
</feature>
<proteinExistence type="predicted"/>
<keyword evidence="3" id="KW-1185">Reference proteome</keyword>
<dbReference type="OrthoDB" id="68575at2759"/>
<evidence type="ECO:0000313" key="2">
    <source>
        <dbReference type="EMBL" id="OHE96956.1"/>
    </source>
</evidence>
<evidence type="ECO:0000256" key="1">
    <source>
        <dbReference type="SAM" id="SignalP"/>
    </source>
</evidence>
<name>A0A1G4B6J8_9PEZI</name>
<reference evidence="2 3" key="1">
    <citation type="submission" date="2016-09" db="EMBL/GenBank/DDBJ databases">
        <authorList>
            <person name="Capua I."/>
            <person name="De Benedictis P."/>
            <person name="Joannis T."/>
            <person name="Lombin L.H."/>
            <person name="Cattoli G."/>
        </authorList>
    </citation>
    <scope>NUCLEOTIDE SEQUENCE [LARGE SCALE GENOMIC DNA]</scope>
    <source>
        <strain evidence="2 3">IMI 309357</strain>
    </source>
</reference>
<gene>
    <name evidence="2" type="ORF">CORC01_07741</name>
</gene>
<comment type="caution">
    <text evidence="2">The sequence shown here is derived from an EMBL/GenBank/DDBJ whole genome shotgun (WGS) entry which is preliminary data.</text>
</comment>
<dbReference type="InterPro" id="IPR036188">
    <property type="entry name" value="FAD/NAD-bd_sf"/>
</dbReference>
<dbReference type="GeneID" id="34560886"/>